<protein>
    <submittedName>
        <fullName evidence="1">Uncharacterized protein</fullName>
    </submittedName>
</protein>
<dbReference type="EMBL" id="FMCT01000002">
    <property type="protein sequence ID" value="SCE79288.1"/>
    <property type="molecule type" value="Genomic_DNA"/>
</dbReference>
<dbReference type="AlphaFoldDB" id="A0A1C4V5H3"/>
<gene>
    <name evidence="1" type="ORF">GA0070563_10253</name>
</gene>
<reference evidence="2" key="1">
    <citation type="submission" date="2016-06" db="EMBL/GenBank/DDBJ databases">
        <authorList>
            <person name="Varghese N."/>
            <person name="Submissions Spin"/>
        </authorList>
    </citation>
    <scope>NUCLEOTIDE SEQUENCE [LARGE SCALE GENOMIC DNA]</scope>
    <source>
        <strain evidence="2">DSM 43168</strain>
    </source>
</reference>
<dbReference type="Proteomes" id="UP000183585">
    <property type="component" value="Unassembled WGS sequence"/>
</dbReference>
<accession>A0A1C4V5H3</accession>
<evidence type="ECO:0000313" key="2">
    <source>
        <dbReference type="Proteomes" id="UP000183585"/>
    </source>
</evidence>
<sequence>MRPVLEVGLDLRFGDDAGVLIVKLMGPREVERYDWIRLEVRDDGKNRTPRGEVTVEAIRKQVWGPFRLRPGTDEADREGRAARQKGLTITDSCLFTVERSTPPGWYGGGEVEWRKDYAGKPIRLRIEVGLGERSWVELVEVPTPRPVSRQARFVD</sequence>
<name>A0A1C4V5H3_9ACTN</name>
<proteinExistence type="predicted"/>
<keyword evidence="2" id="KW-1185">Reference proteome</keyword>
<organism evidence="1 2">
    <name type="scientific">Micromonospora carbonacea</name>
    <dbReference type="NCBI Taxonomy" id="47853"/>
    <lineage>
        <taxon>Bacteria</taxon>
        <taxon>Bacillati</taxon>
        <taxon>Actinomycetota</taxon>
        <taxon>Actinomycetes</taxon>
        <taxon>Micromonosporales</taxon>
        <taxon>Micromonosporaceae</taxon>
        <taxon>Micromonospora</taxon>
    </lineage>
</organism>
<evidence type="ECO:0000313" key="1">
    <source>
        <dbReference type="EMBL" id="SCE79288.1"/>
    </source>
</evidence>